<keyword evidence="9" id="KW-1185">Reference proteome</keyword>
<evidence type="ECO:0000256" key="6">
    <source>
        <dbReference type="SAM" id="Phobius"/>
    </source>
</evidence>
<comment type="caution">
    <text evidence="8">The sequence shown here is derived from an EMBL/GenBank/DDBJ whole genome shotgun (WGS) entry which is preliminary data.</text>
</comment>
<keyword evidence="5" id="KW-0807">Transducer</keyword>
<gene>
    <name evidence="8" type="ORF">OS493_037442</name>
</gene>
<keyword evidence="2 5" id="KW-0812">Transmembrane</keyword>
<feature type="transmembrane region" description="Helical" evidence="6">
    <location>
        <begin position="283"/>
        <end position="304"/>
    </location>
</feature>
<protein>
    <recommendedName>
        <fullName evidence="7">G-protein coupled receptors family 1 profile domain-containing protein</fullName>
    </recommendedName>
</protein>
<feature type="transmembrane region" description="Helical" evidence="6">
    <location>
        <begin position="36"/>
        <end position="57"/>
    </location>
</feature>
<comment type="similarity">
    <text evidence="5">Belongs to the G-protein coupled receptor 1 family.</text>
</comment>
<evidence type="ECO:0000313" key="9">
    <source>
        <dbReference type="Proteomes" id="UP001163046"/>
    </source>
</evidence>
<keyword evidence="5" id="KW-0675">Receptor</keyword>
<dbReference type="OrthoDB" id="5963239at2759"/>
<dbReference type="GO" id="GO:0016020">
    <property type="term" value="C:membrane"/>
    <property type="evidence" value="ECO:0007669"/>
    <property type="project" value="UniProtKB-SubCell"/>
</dbReference>
<evidence type="ECO:0000256" key="2">
    <source>
        <dbReference type="ARBA" id="ARBA00022692"/>
    </source>
</evidence>
<dbReference type="PANTHER" id="PTHR45698">
    <property type="entry name" value="TRACE AMINE-ASSOCIATED RECEPTOR 19N-RELATED"/>
    <property type="match status" value="1"/>
</dbReference>
<dbReference type="SUPFAM" id="SSF81321">
    <property type="entry name" value="Family A G protein-coupled receptor-like"/>
    <property type="match status" value="1"/>
</dbReference>
<name>A0A9X0CH29_9CNID</name>
<evidence type="ECO:0000259" key="7">
    <source>
        <dbReference type="PROSITE" id="PS50262"/>
    </source>
</evidence>
<feature type="domain" description="G-protein coupled receptors family 1 profile" evidence="7">
    <location>
        <begin position="48"/>
        <end position="302"/>
    </location>
</feature>
<evidence type="ECO:0000256" key="5">
    <source>
        <dbReference type="RuleBase" id="RU000688"/>
    </source>
</evidence>
<dbReference type="Pfam" id="PF00001">
    <property type="entry name" value="7tm_1"/>
    <property type="match status" value="1"/>
</dbReference>
<feature type="transmembrane region" description="Helical" evidence="6">
    <location>
        <begin position="201"/>
        <end position="227"/>
    </location>
</feature>
<evidence type="ECO:0000256" key="3">
    <source>
        <dbReference type="ARBA" id="ARBA00022989"/>
    </source>
</evidence>
<comment type="subcellular location">
    <subcellularLocation>
        <location evidence="1">Membrane</location>
    </subcellularLocation>
</comment>
<dbReference type="Gene3D" id="1.20.1070.10">
    <property type="entry name" value="Rhodopsin 7-helix transmembrane proteins"/>
    <property type="match status" value="1"/>
</dbReference>
<sequence length="357" mass="40307">MLDNLSTFSQMRNISSEELPTQTIDDQSSQAKSTEAIFGVIAALSFLLNFLFCVIMIRKPTMLKSPHNILLFSLAITDLLTGIFIPLTPGYVVSIASFPVPSGSAGEIFCRVFTSRFTLFTMGKVSILKVTCLAIERWYCIFRPMVYKRYFTQKRLFLYILAIWVCTCLLQINKFFEWKLSGSKCSKVKAPYGQKGTQAMIIINSLIGFYIPCLIAWASFAHISLLFKTSPMARCYGERQRAQQKALLRMCALTSITLTLCWLPAQTIYILSPFGITKIGSPLHRTGGILAMLNSCLNPLIYWLTNREYRDGLCEIFLVAKIICFNKRGDTLDNQVCPLMVFSSSNQLSDKMDTGKF</sequence>
<feature type="transmembrane region" description="Helical" evidence="6">
    <location>
        <begin position="69"/>
        <end position="93"/>
    </location>
</feature>
<dbReference type="PROSITE" id="PS50262">
    <property type="entry name" value="G_PROTEIN_RECEP_F1_2"/>
    <property type="match status" value="1"/>
</dbReference>
<proteinExistence type="inferred from homology"/>
<evidence type="ECO:0000256" key="4">
    <source>
        <dbReference type="ARBA" id="ARBA00023136"/>
    </source>
</evidence>
<dbReference type="SMART" id="SM01381">
    <property type="entry name" value="7TM_GPCR_Srsx"/>
    <property type="match status" value="1"/>
</dbReference>
<dbReference type="GO" id="GO:0004930">
    <property type="term" value="F:G protein-coupled receptor activity"/>
    <property type="evidence" value="ECO:0007669"/>
    <property type="project" value="UniProtKB-KW"/>
</dbReference>
<keyword evidence="5" id="KW-0297">G-protein coupled receptor</keyword>
<dbReference type="CDD" id="cd00637">
    <property type="entry name" value="7tm_classA_rhodopsin-like"/>
    <property type="match status" value="1"/>
</dbReference>
<feature type="transmembrane region" description="Helical" evidence="6">
    <location>
        <begin position="113"/>
        <end position="135"/>
    </location>
</feature>
<keyword evidence="4 6" id="KW-0472">Membrane</keyword>
<reference evidence="8" key="1">
    <citation type="submission" date="2023-01" db="EMBL/GenBank/DDBJ databases">
        <title>Genome assembly of the deep-sea coral Lophelia pertusa.</title>
        <authorList>
            <person name="Herrera S."/>
            <person name="Cordes E."/>
        </authorList>
    </citation>
    <scope>NUCLEOTIDE SEQUENCE</scope>
    <source>
        <strain evidence="8">USNM1676648</strain>
        <tissue evidence="8">Polyp</tissue>
    </source>
</reference>
<feature type="transmembrane region" description="Helical" evidence="6">
    <location>
        <begin position="247"/>
        <end position="271"/>
    </location>
</feature>
<feature type="transmembrane region" description="Helical" evidence="6">
    <location>
        <begin position="156"/>
        <end position="173"/>
    </location>
</feature>
<accession>A0A9X0CH29</accession>
<dbReference type="AlphaFoldDB" id="A0A9X0CH29"/>
<keyword evidence="3 6" id="KW-1133">Transmembrane helix</keyword>
<dbReference type="PANTHER" id="PTHR45698:SF1">
    <property type="entry name" value="TRACE AMINE-ASSOCIATED RECEPTOR 13C-LIKE"/>
    <property type="match status" value="1"/>
</dbReference>
<evidence type="ECO:0000256" key="1">
    <source>
        <dbReference type="ARBA" id="ARBA00004370"/>
    </source>
</evidence>
<dbReference type="Proteomes" id="UP001163046">
    <property type="component" value="Unassembled WGS sequence"/>
</dbReference>
<evidence type="ECO:0000313" key="8">
    <source>
        <dbReference type="EMBL" id="KAJ7350986.1"/>
    </source>
</evidence>
<dbReference type="InterPro" id="IPR017452">
    <property type="entry name" value="GPCR_Rhodpsn_7TM"/>
</dbReference>
<dbReference type="PROSITE" id="PS00237">
    <property type="entry name" value="G_PROTEIN_RECEP_F1_1"/>
    <property type="match status" value="1"/>
</dbReference>
<dbReference type="PRINTS" id="PR00237">
    <property type="entry name" value="GPCRRHODOPSN"/>
</dbReference>
<dbReference type="EMBL" id="MU827372">
    <property type="protein sequence ID" value="KAJ7350986.1"/>
    <property type="molecule type" value="Genomic_DNA"/>
</dbReference>
<dbReference type="InterPro" id="IPR000276">
    <property type="entry name" value="GPCR_Rhodpsn"/>
</dbReference>
<organism evidence="8 9">
    <name type="scientific">Desmophyllum pertusum</name>
    <dbReference type="NCBI Taxonomy" id="174260"/>
    <lineage>
        <taxon>Eukaryota</taxon>
        <taxon>Metazoa</taxon>
        <taxon>Cnidaria</taxon>
        <taxon>Anthozoa</taxon>
        <taxon>Hexacorallia</taxon>
        <taxon>Scleractinia</taxon>
        <taxon>Caryophylliina</taxon>
        <taxon>Caryophylliidae</taxon>
        <taxon>Desmophyllum</taxon>
    </lineage>
</organism>